<gene>
    <name evidence="7" type="ORF">FC56_GL000452</name>
</gene>
<feature type="binding site" evidence="4">
    <location>
        <position position="29"/>
    </location>
    <ligand>
        <name>(3S)-3-hydroxy-3-methylglutaryl-CoA</name>
        <dbReference type="ChEBI" id="CHEBI:43074"/>
    </ligand>
</feature>
<evidence type="ECO:0000256" key="2">
    <source>
        <dbReference type="ARBA" id="ARBA00022679"/>
    </source>
</evidence>
<feature type="active site" description="Proton donor/acceptor" evidence="3">
    <location>
        <position position="79"/>
    </location>
</feature>
<evidence type="ECO:0000256" key="4">
    <source>
        <dbReference type="PIRSR" id="PIRSR611554-2"/>
    </source>
</evidence>
<feature type="active site" description="Acyl-thioester intermediate" evidence="3">
    <location>
        <position position="111"/>
    </location>
</feature>
<feature type="binding site" evidence="4">
    <location>
        <position position="143"/>
    </location>
    <ligand>
        <name>(3S)-3-hydroxy-3-methylglutaryl-CoA</name>
        <dbReference type="ChEBI" id="CHEBI:43074"/>
    </ligand>
</feature>
<dbReference type="AlphaFoldDB" id="A0A0R2D0K0"/>
<evidence type="ECO:0000259" key="5">
    <source>
        <dbReference type="Pfam" id="PF01154"/>
    </source>
</evidence>
<proteinExistence type="inferred from homology"/>
<dbReference type="Gene3D" id="3.40.47.10">
    <property type="match status" value="2"/>
</dbReference>
<accession>A0A0R2D0K0</accession>
<dbReference type="SUPFAM" id="SSF53901">
    <property type="entry name" value="Thiolase-like"/>
    <property type="match status" value="2"/>
</dbReference>
<dbReference type="InterPro" id="IPR016039">
    <property type="entry name" value="Thiolase-like"/>
</dbReference>
<dbReference type="STRING" id="1423802.FC56_GL000452"/>
<dbReference type="CDD" id="cd00827">
    <property type="entry name" value="init_cond_enzymes"/>
    <property type="match status" value="1"/>
</dbReference>
<protein>
    <submittedName>
        <fullName evidence="7">Hydroxymethylglutaryl-CoA synthase</fullName>
    </submittedName>
</protein>
<feature type="binding site" evidence="4">
    <location>
        <position position="242"/>
    </location>
    <ligand>
        <name>(3S)-3-hydroxy-3-methylglutaryl-CoA</name>
        <dbReference type="ChEBI" id="CHEBI:43074"/>
    </ligand>
</feature>
<dbReference type="PATRIC" id="fig|1423802.4.peg.462"/>
<dbReference type="Proteomes" id="UP000051256">
    <property type="component" value="Unassembled WGS sequence"/>
</dbReference>
<dbReference type="InterPro" id="IPR013746">
    <property type="entry name" value="HMG_CoA_synt_C_dom"/>
</dbReference>
<dbReference type="PANTHER" id="PTHR43323:SF2">
    <property type="entry name" value="HYDROXYMETHYLGLUTARYL-COA SYNTHASE"/>
    <property type="match status" value="1"/>
</dbReference>
<keyword evidence="2" id="KW-0808">Transferase</keyword>
<reference evidence="7 8" key="1">
    <citation type="journal article" date="2015" name="Genome Announc.">
        <title>Expanding the biotechnology potential of lactobacilli through comparative genomics of 213 strains and associated genera.</title>
        <authorList>
            <person name="Sun Z."/>
            <person name="Harris H.M."/>
            <person name="McCann A."/>
            <person name="Guo C."/>
            <person name="Argimon S."/>
            <person name="Zhang W."/>
            <person name="Yang X."/>
            <person name="Jeffery I.B."/>
            <person name="Cooney J.C."/>
            <person name="Kagawa T.F."/>
            <person name="Liu W."/>
            <person name="Song Y."/>
            <person name="Salvetti E."/>
            <person name="Wrobel A."/>
            <person name="Rasinkangas P."/>
            <person name="Parkhill J."/>
            <person name="Rea M.C."/>
            <person name="O'Sullivan O."/>
            <person name="Ritari J."/>
            <person name="Douillard F.P."/>
            <person name="Paul Ross R."/>
            <person name="Yang R."/>
            <person name="Briner A.E."/>
            <person name="Felis G.E."/>
            <person name="de Vos W.M."/>
            <person name="Barrangou R."/>
            <person name="Klaenhammer T.R."/>
            <person name="Caufield P.W."/>
            <person name="Cui Y."/>
            <person name="Zhang H."/>
            <person name="O'Toole P.W."/>
        </authorList>
    </citation>
    <scope>NUCLEOTIDE SEQUENCE [LARGE SCALE GENOMIC DNA]</scope>
    <source>
        <strain evidence="7 8">DSM 24302</strain>
    </source>
</reference>
<evidence type="ECO:0000259" key="6">
    <source>
        <dbReference type="Pfam" id="PF08540"/>
    </source>
</evidence>
<sequence>MKVGIDKLGFYTPETYIDMTELANARGEDPAKYLIGIGQRKQAIAPVTQDVVTMAANAATKILTPADKQSIKMVLFGTESGVDNSKATAVYLQTLLGLSADVRAVEIKQACYGATAGVQMACDYVRSHPTASVLVIGADIARYGLNTPGEVTQGAGAVAMLIKADPDLIELEAESVFHSADVMDFWRPLYRSEALVDGHYSNNVYIDFFNQTWQEFQNRTDTNISDFDAFLFHLPYTKMGLKALRTITSDDQHSQDLLTEFEAAKKFNAEVGNIYTGSLYLSLISWLVNSQTLASGNHVGFFSFGSGAQGEFFAGNVGPSTQLQNLKMQMEASLNQRRQISIKEYEAMFEARRPFEAGDYAFDLSEEKAQFYLKGQQNHQLLYVNTKNN</sequence>
<keyword evidence="8" id="KW-1185">Reference proteome</keyword>
<dbReference type="Pfam" id="PF01154">
    <property type="entry name" value="HMG_CoA_synt_N"/>
    <property type="match status" value="1"/>
</dbReference>
<dbReference type="GO" id="GO:0006084">
    <property type="term" value="P:acetyl-CoA metabolic process"/>
    <property type="evidence" value="ECO:0007669"/>
    <property type="project" value="InterPro"/>
</dbReference>
<organism evidence="7 8">
    <name type="scientific">Lentilactobacillus senioris DSM 24302 = JCM 17472</name>
    <dbReference type="NCBI Taxonomy" id="1423802"/>
    <lineage>
        <taxon>Bacteria</taxon>
        <taxon>Bacillati</taxon>
        <taxon>Bacillota</taxon>
        <taxon>Bacilli</taxon>
        <taxon>Lactobacillales</taxon>
        <taxon>Lactobacillaceae</taxon>
        <taxon>Lentilactobacillus</taxon>
    </lineage>
</organism>
<feature type="domain" description="Hydroxymethylglutaryl-coenzyme A synthase N-terminal" evidence="5">
    <location>
        <begin position="2"/>
        <end position="164"/>
    </location>
</feature>
<name>A0A0R2D0K0_9LACO</name>
<evidence type="ECO:0000313" key="7">
    <source>
        <dbReference type="EMBL" id="KRM93734.1"/>
    </source>
</evidence>
<evidence type="ECO:0000256" key="3">
    <source>
        <dbReference type="PIRSR" id="PIRSR611554-1"/>
    </source>
</evidence>
<feature type="domain" description="Hydroxymethylglutaryl-coenzyme A synthase C-terminal" evidence="6">
    <location>
        <begin position="265"/>
        <end position="355"/>
    </location>
</feature>
<dbReference type="RefSeq" id="WP_056978258.1">
    <property type="nucleotide sequence ID" value="NZ_AYZR01000008.1"/>
</dbReference>
<dbReference type="NCBIfam" id="TIGR01835">
    <property type="entry name" value="HMG-CoA-S_prok"/>
    <property type="match status" value="1"/>
</dbReference>
<evidence type="ECO:0000256" key="1">
    <source>
        <dbReference type="ARBA" id="ARBA00007061"/>
    </source>
</evidence>
<evidence type="ECO:0000313" key="8">
    <source>
        <dbReference type="Proteomes" id="UP000051256"/>
    </source>
</evidence>
<dbReference type="Pfam" id="PF08540">
    <property type="entry name" value="HMG_CoA_synt_C"/>
    <property type="match status" value="2"/>
</dbReference>
<feature type="binding site" evidence="4">
    <location>
        <position position="273"/>
    </location>
    <ligand>
        <name>(3S)-3-hydroxy-3-methylglutaryl-CoA</name>
        <dbReference type="ChEBI" id="CHEBI:43074"/>
    </ligand>
</feature>
<comment type="caution">
    <text evidence="7">The sequence shown here is derived from an EMBL/GenBank/DDBJ whole genome shotgun (WGS) entry which is preliminary data.</text>
</comment>
<dbReference type="PANTHER" id="PTHR43323">
    <property type="entry name" value="3-HYDROXY-3-METHYLGLUTARYL COENZYME A SYNTHASE"/>
    <property type="match status" value="1"/>
</dbReference>
<dbReference type="EMBL" id="AYZR01000008">
    <property type="protein sequence ID" value="KRM93734.1"/>
    <property type="molecule type" value="Genomic_DNA"/>
</dbReference>
<feature type="domain" description="Hydroxymethylglutaryl-coenzyme A synthase C-terminal" evidence="6">
    <location>
        <begin position="178"/>
        <end position="258"/>
    </location>
</feature>
<feature type="active site" description="Proton donor/acceptor" evidence="3">
    <location>
        <position position="233"/>
    </location>
</feature>
<comment type="similarity">
    <text evidence="1">Belongs to the thiolase-like superfamily. HMG-CoA synthase family.</text>
</comment>
<dbReference type="InterPro" id="IPR013528">
    <property type="entry name" value="HMG_CoA_synth_N"/>
</dbReference>
<dbReference type="InterPro" id="IPR011554">
    <property type="entry name" value="HMG_CoA_synthase_prok"/>
</dbReference>
<dbReference type="GO" id="GO:0004421">
    <property type="term" value="F:hydroxymethylglutaryl-CoA synthase activity"/>
    <property type="evidence" value="ECO:0007669"/>
    <property type="project" value="InterPro"/>
</dbReference>